<dbReference type="AlphaFoldDB" id="A0ABD0RHB9"/>
<name>A0ABD0RHB9_CIRMR</name>
<feature type="non-terminal residue" evidence="1">
    <location>
        <position position="56"/>
    </location>
</feature>
<sequence length="56" mass="6470">MLRSLPAVRCRFHVSPCWSLAVCRFNRWCCRTRGCTPAMPLTQRERSTAVPRSPYG</sequence>
<dbReference type="Proteomes" id="UP001529510">
    <property type="component" value="Unassembled WGS sequence"/>
</dbReference>
<evidence type="ECO:0000313" key="1">
    <source>
        <dbReference type="EMBL" id="KAL0197232.1"/>
    </source>
</evidence>
<evidence type="ECO:0000313" key="2">
    <source>
        <dbReference type="Proteomes" id="UP001529510"/>
    </source>
</evidence>
<keyword evidence="2" id="KW-1185">Reference proteome</keyword>
<organism evidence="1 2">
    <name type="scientific">Cirrhinus mrigala</name>
    <name type="common">Mrigala</name>
    <dbReference type="NCBI Taxonomy" id="683832"/>
    <lineage>
        <taxon>Eukaryota</taxon>
        <taxon>Metazoa</taxon>
        <taxon>Chordata</taxon>
        <taxon>Craniata</taxon>
        <taxon>Vertebrata</taxon>
        <taxon>Euteleostomi</taxon>
        <taxon>Actinopterygii</taxon>
        <taxon>Neopterygii</taxon>
        <taxon>Teleostei</taxon>
        <taxon>Ostariophysi</taxon>
        <taxon>Cypriniformes</taxon>
        <taxon>Cyprinidae</taxon>
        <taxon>Labeoninae</taxon>
        <taxon>Labeonini</taxon>
        <taxon>Cirrhinus</taxon>
    </lineage>
</organism>
<reference evidence="1 2" key="1">
    <citation type="submission" date="2024-05" db="EMBL/GenBank/DDBJ databases">
        <title>Genome sequencing and assembly of Indian major carp, Cirrhinus mrigala (Hamilton, 1822).</title>
        <authorList>
            <person name="Mohindra V."/>
            <person name="Chowdhury L.M."/>
            <person name="Lal K."/>
            <person name="Jena J.K."/>
        </authorList>
    </citation>
    <scope>NUCLEOTIDE SEQUENCE [LARGE SCALE GENOMIC DNA]</scope>
    <source>
        <strain evidence="1">CM1030</strain>
        <tissue evidence="1">Blood</tissue>
    </source>
</reference>
<comment type="caution">
    <text evidence="1">The sequence shown here is derived from an EMBL/GenBank/DDBJ whole genome shotgun (WGS) entry which is preliminary data.</text>
</comment>
<proteinExistence type="predicted"/>
<protein>
    <submittedName>
        <fullName evidence="1">Uncharacterized protein</fullName>
    </submittedName>
</protein>
<gene>
    <name evidence="1" type="ORF">M9458_005772</name>
</gene>
<dbReference type="EMBL" id="JAMKFB020000003">
    <property type="protein sequence ID" value="KAL0197232.1"/>
    <property type="molecule type" value="Genomic_DNA"/>
</dbReference>
<accession>A0ABD0RHB9</accession>